<dbReference type="GO" id="GO:0006352">
    <property type="term" value="P:DNA-templated transcription initiation"/>
    <property type="evidence" value="ECO:0007669"/>
    <property type="project" value="InterPro"/>
</dbReference>
<dbReference type="AlphaFoldDB" id="A0AAU8MW21"/>
<dbReference type="PANTHER" id="PTHR43133:SF39">
    <property type="entry name" value="SIMILAR TO RNA POLYMERASE SIGMA-E FACTOR"/>
    <property type="match status" value="1"/>
</dbReference>
<evidence type="ECO:0000256" key="2">
    <source>
        <dbReference type="ARBA" id="ARBA00023015"/>
    </source>
</evidence>
<dbReference type="RefSeq" id="WP_363800627.1">
    <property type="nucleotide sequence ID" value="NZ_CP159925.1"/>
</dbReference>
<sequence>MDEDLTVLLHGWRAGDAAARDRLFVQVYDTLRGMAAARLRARGGERTLQATSLVNEALMRLLGGAVDWQDRAHFFALAALKMRSVLVDEARARAADKRGAHPVMLTLSHADLGGGATAGLDVLALHEALQRLSERDPRAARAVEMAYFGGMAQNEIACVLEVSLPTVERDLRFARAWLSQQLS</sequence>
<dbReference type="InterPro" id="IPR011517">
    <property type="entry name" value="RNA_pol_sigma70_ECF-like"/>
</dbReference>
<evidence type="ECO:0000259" key="5">
    <source>
        <dbReference type="Pfam" id="PF07638"/>
    </source>
</evidence>
<protein>
    <submittedName>
        <fullName evidence="6">ECF-type sigma factor</fullName>
    </submittedName>
</protein>
<organism evidence="6">
    <name type="scientific">Lysobacter firmicutimachus</name>
    <dbReference type="NCBI Taxonomy" id="1792846"/>
    <lineage>
        <taxon>Bacteria</taxon>
        <taxon>Pseudomonadati</taxon>
        <taxon>Pseudomonadota</taxon>
        <taxon>Gammaproteobacteria</taxon>
        <taxon>Lysobacterales</taxon>
        <taxon>Lysobacteraceae</taxon>
        <taxon>Lysobacter</taxon>
    </lineage>
</organism>
<dbReference type="InterPro" id="IPR039425">
    <property type="entry name" value="RNA_pol_sigma-70-like"/>
</dbReference>
<dbReference type="SUPFAM" id="SSF88659">
    <property type="entry name" value="Sigma3 and sigma4 domains of RNA polymerase sigma factors"/>
    <property type="match status" value="1"/>
</dbReference>
<dbReference type="Gene3D" id="1.10.10.10">
    <property type="entry name" value="Winged helix-like DNA-binding domain superfamily/Winged helix DNA-binding domain"/>
    <property type="match status" value="1"/>
</dbReference>
<keyword evidence="3" id="KW-0731">Sigma factor</keyword>
<dbReference type="InterPro" id="IPR013325">
    <property type="entry name" value="RNA_pol_sigma_r2"/>
</dbReference>
<evidence type="ECO:0000256" key="3">
    <source>
        <dbReference type="ARBA" id="ARBA00023082"/>
    </source>
</evidence>
<evidence type="ECO:0000313" key="6">
    <source>
        <dbReference type="EMBL" id="XCO77305.1"/>
    </source>
</evidence>
<name>A0AAU8MW21_9GAMM</name>
<dbReference type="GO" id="GO:0016987">
    <property type="term" value="F:sigma factor activity"/>
    <property type="evidence" value="ECO:0007669"/>
    <property type="project" value="UniProtKB-KW"/>
</dbReference>
<dbReference type="EMBL" id="CP159925">
    <property type="protein sequence ID" value="XCO77305.1"/>
    <property type="molecule type" value="Genomic_DNA"/>
</dbReference>
<dbReference type="Pfam" id="PF07638">
    <property type="entry name" value="Sigma70_ECF"/>
    <property type="match status" value="1"/>
</dbReference>
<keyword evidence="2" id="KW-0805">Transcription regulation</keyword>
<evidence type="ECO:0000256" key="4">
    <source>
        <dbReference type="ARBA" id="ARBA00023163"/>
    </source>
</evidence>
<proteinExistence type="inferred from homology"/>
<dbReference type="NCBIfam" id="TIGR02999">
    <property type="entry name" value="Sig-70_X6"/>
    <property type="match status" value="1"/>
</dbReference>
<comment type="similarity">
    <text evidence="1">Belongs to the sigma-70 factor family. ECF subfamily.</text>
</comment>
<dbReference type="InterPro" id="IPR013324">
    <property type="entry name" value="RNA_pol_sigma_r3/r4-like"/>
</dbReference>
<dbReference type="InterPro" id="IPR036388">
    <property type="entry name" value="WH-like_DNA-bd_sf"/>
</dbReference>
<feature type="domain" description="RNA polymerase sigma-70 ECF-like HTH" evidence="5">
    <location>
        <begin position="3"/>
        <end position="182"/>
    </location>
</feature>
<gene>
    <name evidence="6" type="ORF">ABU614_11135</name>
</gene>
<dbReference type="InterPro" id="IPR053812">
    <property type="entry name" value="HTH_Sigma70_ECF-like"/>
</dbReference>
<keyword evidence="4" id="KW-0804">Transcription</keyword>
<evidence type="ECO:0000256" key="1">
    <source>
        <dbReference type="ARBA" id="ARBA00010641"/>
    </source>
</evidence>
<dbReference type="PANTHER" id="PTHR43133">
    <property type="entry name" value="RNA POLYMERASE ECF-TYPE SIGMA FACTO"/>
    <property type="match status" value="1"/>
</dbReference>
<reference evidence="6" key="1">
    <citation type="submission" date="2024-06" db="EMBL/GenBank/DDBJ databases">
        <authorList>
            <person name="Li S."/>
        </authorList>
    </citation>
    <scope>NUCLEOTIDE SEQUENCE</scope>
    <source>
        <strain evidence="6">SR10</strain>
    </source>
</reference>
<dbReference type="InterPro" id="IPR014284">
    <property type="entry name" value="RNA_pol_sigma-70_dom"/>
</dbReference>
<dbReference type="NCBIfam" id="TIGR02937">
    <property type="entry name" value="sigma70-ECF"/>
    <property type="match status" value="1"/>
</dbReference>
<accession>A0AAU8MW21</accession>
<dbReference type="SUPFAM" id="SSF88946">
    <property type="entry name" value="Sigma2 domain of RNA polymerase sigma factors"/>
    <property type="match status" value="1"/>
</dbReference>